<evidence type="ECO:0000256" key="1">
    <source>
        <dbReference type="ARBA" id="ARBA00022737"/>
    </source>
</evidence>
<dbReference type="Pfam" id="PF00931">
    <property type="entry name" value="NB-ARC"/>
    <property type="match status" value="1"/>
</dbReference>
<dbReference type="InterPro" id="IPR002182">
    <property type="entry name" value="NB-ARC"/>
</dbReference>
<evidence type="ECO:0000313" key="8">
    <source>
        <dbReference type="EMBL" id="KAK4590529.1"/>
    </source>
</evidence>
<dbReference type="Proteomes" id="UP001324115">
    <property type="component" value="Unassembled WGS sequence"/>
</dbReference>
<dbReference type="Gene3D" id="1.20.5.4130">
    <property type="match status" value="1"/>
</dbReference>
<dbReference type="EMBL" id="JAXUIC010000005">
    <property type="protein sequence ID" value="KAK4590529.1"/>
    <property type="molecule type" value="Genomic_DNA"/>
</dbReference>
<sequence>MDSAVVNYLIDNILSVLAIETSLLWGVRDAVVDMKNELISMQSFLVDADKKGTSNEAEKTWVASVRDMAYEVEDIIDQFMYHINSQRIGGRSVRFLHHTIYFPQNLWVRHQVAAKLHKINKKIKTIPEVNRRYGVNHIEGKSSSDNHKWIVRRGESPLFHKEDELVGIENKRQLIMGWLMDGEPRQTVISIVGMGGSGKTTLVANTYNNDDVKKHFDCWAWITVSQAYELENLLRSLIKEFYESRKEANPADLSSMNYRLLVKTLVNYLEKKVYLLVVDDVWDTNLLDEIKVSIQDSCLGSRIILTTRKEDVACYPLGGKHHVHYMQLLQKEEAWELFCKKAFPSNPNGSCPLELESFAQELVGKCEGVPLAIAALGSLMYSKNLSQWNEIYNGLNWSLSKNPKLESVKSILFLSFNDLPYQLKHCFLYCSLFPEDHEIQRKMLTKLWMGEGFVEQIEGSTLEEVADSYLVELIFRNMLQVVERNEFERPRMCKMHDLLRELALSVSIKEKFGAVYDGGEEMKECKARRISIHKFDGELKSFTGMSKLRSFLVFNKSLKTLPSGSKMLRVLNLEDAPIDKLPDELFKLFNLRYLNLRGTLLKKLPNSIGSLLNLQTLDIGSTQIESLPHGIGKLQNLRHLIMYRYTGNWNEFRYSIGVQAPLNIGQLKNLQTVCYFEAKVDLIRQFRSMTQLTSIGIGNVKEADETDLCITIQSMRLLCKLSVMVTNEEETLRMDALSSPPPNLQWLFLIGKLETVPQWFRSLQSLTHLWLHWSRLSEDLLPHIADLPHLEHLTLSNAYVGKQICFSTGFPKLTKLEIRNSPQLNEIIIEKGVMPNLKSLGIDSCIELKTVPKGIEYLKNLQELVLASVSMELQHRIEGEGSVDFPKVRHIPKKCIW</sequence>
<feature type="domain" description="Disease resistance R13L4/SHOC-2-like LRR" evidence="7">
    <location>
        <begin position="547"/>
        <end position="865"/>
    </location>
</feature>
<dbReference type="InterPro" id="IPR027417">
    <property type="entry name" value="P-loop_NTPase"/>
</dbReference>
<dbReference type="InterPro" id="IPR058922">
    <property type="entry name" value="WHD_DRP"/>
</dbReference>
<dbReference type="PANTHER" id="PTHR23155">
    <property type="entry name" value="DISEASE RESISTANCE PROTEIN RP"/>
    <property type="match status" value="1"/>
</dbReference>
<dbReference type="Pfam" id="PF23598">
    <property type="entry name" value="LRR_14"/>
    <property type="match status" value="1"/>
</dbReference>
<name>A0AAN7IV29_QUERU</name>
<reference evidence="8 9" key="1">
    <citation type="journal article" date="2023" name="G3 (Bethesda)">
        <title>A haplotype-resolved chromosome-scale genome for Quercus rubra L. provides insights into the genetics of adaptive traits for red oak species.</title>
        <authorList>
            <person name="Kapoor B."/>
            <person name="Jenkins J."/>
            <person name="Schmutz J."/>
            <person name="Zhebentyayeva T."/>
            <person name="Kuelheim C."/>
            <person name="Coggeshall M."/>
            <person name="Heim C."/>
            <person name="Lasky J.R."/>
            <person name="Leites L."/>
            <person name="Islam-Faridi N."/>
            <person name="Romero-Severson J."/>
            <person name="DeLeo V.L."/>
            <person name="Lucas S.M."/>
            <person name="Lazic D."/>
            <person name="Gailing O."/>
            <person name="Carlson J."/>
            <person name="Staton M."/>
        </authorList>
    </citation>
    <scope>NUCLEOTIDE SEQUENCE [LARGE SCALE GENOMIC DNA]</scope>
    <source>
        <strain evidence="8">Pseudo-F2</strain>
    </source>
</reference>
<proteinExistence type="predicted"/>
<dbReference type="Gene3D" id="3.80.10.10">
    <property type="entry name" value="Ribonuclease Inhibitor"/>
    <property type="match status" value="1"/>
</dbReference>
<protein>
    <recommendedName>
        <fullName evidence="10">Disease resistance protein RPM1-like</fullName>
    </recommendedName>
</protein>
<keyword evidence="1" id="KW-0677">Repeat</keyword>
<dbReference type="FunFam" id="3.40.50.300:FF:001091">
    <property type="entry name" value="Probable disease resistance protein At1g61300"/>
    <property type="match status" value="1"/>
</dbReference>
<dbReference type="GO" id="GO:0098542">
    <property type="term" value="P:defense response to other organism"/>
    <property type="evidence" value="ECO:0007669"/>
    <property type="project" value="TreeGrafter"/>
</dbReference>
<dbReference type="PRINTS" id="PR00364">
    <property type="entry name" value="DISEASERSIST"/>
</dbReference>
<dbReference type="InterPro" id="IPR044974">
    <property type="entry name" value="Disease_R_plants"/>
</dbReference>
<dbReference type="CDD" id="cd14798">
    <property type="entry name" value="RX-CC_like"/>
    <property type="match status" value="1"/>
</dbReference>
<dbReference type="SUPFAM" id="SSF52540">
    <property type="entry name" value="P-loop containing nucleoside triphosphate hydrolases"/>
    <property type="match status" value="1"/>
</dbReference>
<evidence type="ECO:0000259" key="4">
    <source>
        <dbReference type="Pfam" id="PF00931"/>
    </source>
</evidence>
<evidence type="ECO:0000256" key="2">
    <source>
        <dbReference type="ARBA" id="ARBA00022741"/>
    </source>
</evidence>
<dbReference type="FunFam" id="1.10.10.10:FF:000322">
    <property type="entry name" value="Probable disease resistance protein At1g63360"/>
    <property type="match status" value="1"/>
</dbReference>
<dbReference type="Gene3D" id="1.10.8.430">
    <property type="entry name" value="Helical domain of apoptotic protease-activating factors"/>
    <property type="match status" value="1"/>
</dbReference>
<dbReference type="GO" id="GO:0043531">
    <property type="term" value="F:ADP binding"/>
    <property type="evidence" value="ECO:0007669"/>
    <property type="project" value="InterPro"/>
</dbReference>
<keyword evidence="9" id="KW-1185">Reference proteome</keyword>
<comment type="caution">
    <text evidence="8">The sequence shown here is derived from an EMBL/GenBank/DDBJ whole genome shotgun (WGS) entry which is preliminary data.</text>
</comment>
<evidence type="ECO:0000259" key="5">
    <source>
        <dbReference type="Pfam" id="PF18052"/>
    </source>
</evidence>
<evidence type="ECO:0000259" key="6">
    <source>
        <dbReference type="Pfam" id="PF23559"/>
    </source>
</evidence>
<dbReference type="SUPFAM" id="SSF52058">
    <property type="entry name" value="L domain-like"/>
    <property type="match status" value="1"/>
</dbReference>
<dbReference type="InterPro" id="IPR055414">
    <property type="entry name" value="LRR_R13L4/SHOC2-like"/>
</dbReference>
<feature type="domain" description="Disease resistance N-terminal" evidence="5">
    <location>
        <begin position="5"/>
        <end position="93"/>
    </location>
</feature>
<keyword evidence="3" id="KW-0611">Plant defense</keyword>
<dbReference type="PANTHER" id="PTHR23155:SF1205">
    <property type="entry name" value="DISEASE RESISTANCE PROTEIN RPM1"/>
    <property type="match status" value="1"/>
</dbReference>
<accession>A0AAN7IV29</accession>
<organism evidence="8 9">
    <name type="scientific">Quercus rubra</name>
    <name type="common">Northern red oak</name>
    <name type="synonym">Quercus borealis</name>
    <dbReference type="NCBI Taxonomy" id="3512"/>
    <lineage>
        <taxon>Eukaryota</taxon>
        <taxon>Viridiplantae</taxon>
        <taxon>Streptophyta</taxon>
        <taxon>Embryophyta</taxon>
        <taxon>Tracheophyta</taxon>
        <taxon>Spermatophyta</taxon>
        <taxon>Magnoliopsida</taxon>
        <taxon>eudicotyledons</taxon>
        <taxon>Gunneridae</taxon>
        <taxon>Pentapetalae</taxon>
        <taxon>rosids</taxon>
        <taxon>fabids</taxon>
        <taxon>Fagales</taxon>
        <taxon>Fagaceae</taxon>
        <taxon>Quercus</taxon>
    </lineage>
</organism>
<gene>
    <name evidence="8" type="ORF">RGQ29_020900</name>
</gene>
<evidence type="ECO:0008006" key="10">
    <source>
        <dbReference type="Google" id="ProtNLM"/>
    </source>
</evidence>
<evidence type="ECO:0000313" key="9">
    <source>
        <dbReference type="Proteomes" id="UP001324115"/>
    </source>
</evidence>
<dbReference type="InterPro" id="IPR041118">
    <property type="entry name" value="Rx_N"/>
</dbReference>
<dbReference type="Pfam" id="PF18052">
    <property type="entry name" value="Rx_N"/>
    <property type="match status" value="1"/>
</dbReference>
<keyword evidence="2" id="KW-0547">Nucleotide-binding</keyword>
<feature type="domain" description="NB-ARC" evidence="4">
    <location>
        <begin position="173"/>
        <end position="346"/>
    </location>
</feature>
<evidence type="ECO:0000259" key="7">
    <source>
        <dbReference type="Pfam" id="PF23598"/>
    </source>
</evidence>
<dbReference type="Gene3D" id="1.10.10.10">
    <property type="entry name" value="Winged helix-like DNA-binding domain superfamily/Winged helix DNA-binding domain"/>
    <property type="match status" value="1"/>
</dbReference>
<dbReference type="AlphaFoldDB" id="A0AAN7IV29"/>
<dbReference type="InterPro" id="IPR038005">
    <property type="entry name" value="RX-like_CC"/>
</dbReference>
<feature type="domain" description="Disease resistance protein winged helix" evidence="6">
    <location>
        <begin position="432"/>
        <end position="503"/>
    </location>
</feature>
<dbReference type="InterPro" id="IPR032675">
    <property type="entry name" value="LRR_dom_sf"/>
</dbReference>
<dbReference type="InterPro" id="IPR042197">
    <property type="entry name" value="Apaf_helical"/>
</dbReference>
<dbReference type="Gene3D" id="3.40.50.300">
    <property type="entry name" value="P-loop containing nucleotide triphosphate hydrolases"/>
    <property type="match status" value="1"/>
</dbReference>
<dbReference type="InterPro" id="IPR036388">
    <property type="entry name" value="WH-like_DNA-bd_sf"/>
</dbReference>
<dbReference type="Pfam" id="PF23559">
    <property type="entry name" value="WHD_DRP"/>
    <property type="match status" value="1"/>
</dbReference>
<evidence type="ECO:0000256" key="3">
    <source>
        <dbReference type="ARBA" id="ARBA00022821"/>
    </source>
</evidence>